<protein>
    <submittedName>
        <fullName evidence="1">Uncharacterized protein</fullName>
    </submittedName>
</protein>
<proteinExistence type="predicted"/>
<organism evidence="1">
    <name type="scientific">marine sediment metagenome</name>
    <dbReference type="NCBI Taxonomy" id="412755"/>
    <lineage>
        <taxon>unclassified sequences</taxon>
        <taxon>metagenomes</taxon>
        <taxon>ecological metagenomes</taxon>
    </lineage>
</organism>
<evidence type="ECO:0000313" key="1">
    <source>
        <dbReference type="EMBL" id="KKM95709.1"/>
    </source>
</evidence>
<reference evidence="1" key="1">
    <citation type="journal article" date="2015" name="Nature">
        <title>Complex archaea that bridge the gap between prokaryotes and eukaryotes.</title>
        <authorList>
            <person name="Spang A."/>
            <person name="Saw J.H."/>
            <person name="Jorgensen S.L."/>
            <person name="Zaremba-Niedzwiedzka K."/>
            <person name="Martijn J."/>
            <person name="Lind A.E."/>
            <person name="van Eijk R."/>
            <person name="Schleper C."/>
            <person name="Guy L."/>
            <person name="Ettema T.J."/>
        </authorList>
    </citation>
    <scope>NUCLEOTIDE SEQUENCE</scope>
</reference>
<gene>
    <name evidence="1" type="ORF">LCGC14_1185530</name>
</gene>
<comment type="caution">
    <text evidence="1">The sequence shown here is derived from an EMBL/GenBank/DDBJ whole genome shotgun (WGS) entry which is preliminary data.</text>
</comment>
<name>A0A0F9LKU8_9ZZZZ</name>
<dbReference type="EMBL" id="LAZR01005971">
    <property type="protein sequence ID" value="KKM95709.1"/>
    <property type="molecule type" value="Genomic_DNA"/>
</dbReference>
<dbReference type="AlphaFoldDB" id="A0A0F9LKU8"/>
<accession>A0A0F9LKU8</accession>
<sequence length="48" mass="5493">MAKKKVVKKAGYKPADEVVFRCNLCSKVNRTKDCCGNDFTQQTRIIQE</sequence>